<dbReference type="InterPro" id="IPR011712">
    <property type="entry name" value="Sig_transdc_His_kin_sub3_dim/P"/>
</dbReference>
<evidence type="ECO:0000256" key="5">
    <source>
        <dbReference type="ARBA" id="ARBA00022741"/>
    </source>
</evidence>
<gene>
    <name evidence="12" type="ORF">F6A08_06135</name>
</gene>
<dbReference type="InterPro" id="IPR036890">
    <property type="entry name" value="HATPase_C_sf"/>
</dbReference>
<evidence type="ECO:0000313" key="12">
    <source>
        <dbReference type="EMBL" id="KAB1867363.1"/>
    </source>
</evidence>
<dbReference type="EMBL" id="WAAO01000001">
    <property type="protein sequence ID" value="KAB1867363.1"/>
    <property type="molecule type" value="Genomic_DNA"/>
</dbReference>
<evidence type="ECO:0000313" key="13">
    <source>
        <dbReference type="Proteomes" id="UP000478836"/>
    </source>
</evidence>
<proteinExistence type="predicted"/>
<keyword evidence="9" id="KW-0812">Transmembrane</keyword>
<feature type="domain" description="Signal transduction histidine kinase subgroup 3 dimerisation and phosphoacceptor" evidence="10">
    <location>
        <begin position="215"/>
        <end position="279"/>
    </location>
</feature>
<feature type="domain" description="DUF7134" evidence="11">
    <location>
        <begin position="26"/>
        <end position="148"/>
    </location>
</feature>
<keyword evidence="4" id="KW-0808">Transferase</keyword>
<dbReference type="InterPro" id="IPR055558">
    <property type="entry name" value="DUF7134"/>
</dbReference>
<keyword evidence="13" id="KW-1185">Reference proteome</keyword>
<keyword evidence="5" id="KW-0547">Nucleotide-binding</keyword>
<dbReference type="Proteomes" id="UP000478836">
    <property type="component" value="Unassembled WGS sequence"/>
</dbReference>
<organism evidence="12 13">
    <name type="scientific">Microbacterium algeriense</name>
    <dbReference type="NCBI Taxonomy" id="2615184"/>
    <lineage>
        <taxon>Bacteria</taxon>
        <taxon>Bacillati</taxon>
        <taxon>Actinomycetota</taxon>
        <taxon>Actinomycetes</taxon>
        <taxon>Micrococcales</taxon>
        <taxon>Microbacteriaceae</taxon>
        <taxon>Microbacterium</taxon>
    </lineage>
</organism>
<keyword evidence="9" id="KW-1133">Transmembrane helix</keyword>
<evidence type="ECO:0000256" key="1">
    <source>
        <dbReference type="ARBA" id="ARBA00000085"/>
    </source>
</evidence>
<evidence type="ECO:0000256" key="8">
    <source>
        <dbReference type="ARBA" id="ARBA00023012"/>
    </source>
</evidence>
<comment type="caution">
    <text evidence="12">The sequence shown here is derived from an EMBL/GenBank/DDBJ whole genome shotgun (WGS) entry which is preliminary data.</text>
</comment>
<keyword evidence="7 12" id="KW-0067">ATP-binding</keyword>
<dbReference type="GeneID" id="77476020"/>
<feature type="transmembrane region" description="Helical" evidence="9">
    <location>
        <begin position="93"/>
        <end position="112"/>
    </location>
</feature>
<evidence type="ECO:0000259" key="11">
    <source>
        <dbReference type="Pfam" id="PF23539"/>
    </source>
</evidence>
<dbReference type="Gene3D" id="1.20.5.1930">
    <property type="match status" value="1"/>
</dbReference>
<dbReference type="InterPro" id="IPR050482">
    <property type="entry name" value="Sensor_HK_TwoCompSys"/>
</dbReference>
<dbReference type="Gene3D" id="3.30.565.10">
    <property type="entry name" value="Histidine kinase-like ATPase, C-terminal domain"/>
    <property type="match status" value="1"/>
</dbReference>
<dbReference type="Pfam" id="PF23539">
    <property type="entry name" value="DUF7134"/>
    <property type="match status" value="1"/>
</dbReference>
<feature type="transmembrane region" description="Helical" evidence="9">
    <location>
        <begin position="35"/>
        <end position="54"/>
    </location>
</feature>
<name>A0ABQ6VAX3_9MICO</name>
<keyword evidence="8" id="KW-0902">Two-component regulatory system</keyword>
<evidence type="ECO:0000256" key="9">
    <source>
        <dbReference type="SAM" id="Phobius"/>
    </source>
</evidence>
<dbReference type="Pfam" id="PF07730">
    <property type="entry name" value="HisKA_3"/>
    <property type="match status" value="1"/>
</dbReference>
<evidence type="ECO:0000256" key="2">
    <source>
        <dbReference type="ARBA" id="ARBA00012438"/>
    </source>
</evidence>
<evidence type="ECO:0000256" key="6">
    <source>
        <dbReference type="ARBA" id="ARBA00022777"/>
    </source>
</evidence>
<dbReference type="SUPFAM" id="SSF55874">
    <property type="entry name" value="ATPase domain of HSP90 chaperone/DNA topoisomerase II/histidine kinase"/>
    <property type="match status" value="1"/>
</dbReference>
<dbReference type="PANTHER" id="PTHR24421">
    <property type="entry name" value="NITRATE/NITRITE SENSOR PROTEIN NARX-RELATED"/>
    <property type="match status" value="1"/>
</dbReference>
<evidence type="ECO:0000256" key="7">
    <source>
        <dbReference type="ARBA" id="ARBA00022840"/>
    </source>
</evidence>
<feature type="transmembrane region" description="Helical" evidence="9">
    <location>
        <begin position="132"/>
        <end position="153"/>
    </location>
</feature>
<comment type="catalytic activity">
    <reaction evidence="1">
        <text>ATP + protein L-histidine = ADP + protein N-phospho-L-histidine.</text>
        <dbReference type="EC" id="2.7.13.3"/>
    </reaction>
</comment>
<evidence type="ECO:0000256" key="3">
    <source>
        <dbReference type="ARBA" id="ARBA00022553"/>
    </source>
</evidence>
<dbReference type="CDD" id="cd16917">
    <property type="entry name" value="HATPase_UhpB-NarQ-NarX-like"/>
    <property type="match status" value="1"/>
</dbReference>
<accession>A0ABQ6VAX3</accession>
<dbReference type="RefSeq" id="WP_151458920.1">
    <property type="nucleotide sequence ID" value="NZ_WAAO01000001.1"/>
</dbReference>
<dbReference type="EC" id="2.7.13.3" evidence="2"/>
<evidence type="ECO:0000259" key="10">
    <source>
        <dbReference type="Pfam" id="PF07730"/>
    </source>
</evidence>
<dbReference type="GO" id="GO:0005524">
    <property type="term" value="F:ATP binding"/>
    <property type="evidence" value="ECO:0007669"/>
    <property type="project" value="UniProtKB-KW"/>
</dbReference>
<reference evidence="13" key="1">
    <citation type="submission" date="2019-09" db="EMBL/GenBank/DDBJ databases">
        <title>Whole genome sequencing of Microbacterium maritypicum.</title>
        <authorList>
            <person name="Lenchi N."/>
        </authorList>
    </citation>
    <scope>NUCLEOTIDE SEQUENCE [LARGE SCALE GENOMIC DNA]</scope>
    <source>
        <strain evidence="13">G1</strain>
    </source>
</reference>
<feature type="transmembrane region" description="Helical" evidence="9">
    <location>
        <begin position="66"/>
        <end position="86"/>
    </location>
</feature>
<keyword evidence="3" id="KW-0597">Phosphoprotein</keyword>
<evidence type="ECO:0000256" key="4">
    <source>
        <dbReference type="ARBA" id="ARBA00022679"/>
    </source>
</evidence>
<sequence>MSRTRSRSDSIREDEELRLPRAPGVLRRFWARHPVFADVLLALICLLLSLAPAARVNDPAIPEPVSIGLNVLATIIIVASCATLLWRRRVPLLPFLAAMVLGTLALLVGLQGGSPLLLFASYGLAVYSSSRAAWRCFGIGATWLVGIALMLTLRGMIDLQDALNTVLPDIVLGLIGTLIGVNVGGRKRYIAAVIDRSRQLLVERDQQAQLAAAAERARIAREMHDIVSHSLTVVVALSEGAAATPDSVQARRAATAAAETARAALTEMRSMLGVLRDDDSPLPLAPVHPVLPADTVEAAQRAGFPVTLTVAGQAEVAPAVAHAIGRIVQEGVTNAMRHAPTASAVTVRLDYAPDTVTIEIVNDGVSGGAGSGGFGVRGLAERAMHVHGTVRSEAVDGGRWMLHAVLPVDGRPADPRIETTEETG</sequence>
<dbReference type="PANTHER" id="PTHR24421:SF10">
    <property type="entry name" value="NITRATE_NITRITE SENSOR PROTEIN NARQ"/>
    <property type="match status" value="1"/>
</dbReference>
<keyword evidence="9" id="KW-0472">Membrane</keyword>
<protein>
    <recommendedName>
        <fullName evidence="2">histidine kinase</fullName>
        <ecNumber evidence="2">2.7.13.3</ecNumber>
    </recommendedName>
</protein>
<feature type="transmembrane region" description="Helical" evidence="9">
    <location>
        <begin position="165"/>
        <end position="185"/>
    </location>
</feature>
<keyword evidence="6" id="KW-0418">Kinase</keyword>